<sequence length="325" mass="36688">MKVRERGVALLLVLLILALMVTIAAEITERNGRTYLRTVTQIDQLQAKWYGRAAEAMVRKILHRDKQDSQQKTHLAQNWAQTERQFQFEGGEVRGQIVDAQACFNLNSINQGGGDQNSDPYPARVFQQLLLNLQVKPVQAAHVTAALRDWIDTNNNTMTGGAEDEMYMALERPYLAANQPMQDVSELRMVSGVDASLYRKLLPYVCVLPTSTLLVNINTLRESQGALLAALFLKDQDIFPAIKLLQKRPRTGWDSVATFLALPQLTEIETSVVIPNLAVSSDYFMAHFYILIGSRQFSQHSLMIWKGKDIYSVQRKYGLTMMVVP</sequence>
<evidence type="ECO:0000256" key="1">
    <source>
        <dbReference type="ARBA" id="ARBA00004533"/>
    </source>
</evidence>
<dbReference type="AlphaFoldDB" id="A0A0B0VN38"/>
<reference evidence="13 14" key="1">
    <citation type="submission" date="2015-07" db="EMBL/GenBank/DDBJ databases">
        <title>Genome sequences of 64 non-O157:H7 Shiga toxin-producing Escherichia coli strains.</title>
        <authorList>
            <person name="Gonzalez-Escalona N."/>
            <person name="Toro M."/>
            <person name="Timme R."/>
            <person name="Payne J."/>
        </authorList>
    </citation>
    <scope>NUCLEOTIDE SEQUENCE [LARGE SCALE GENOMIC DNA]</scope>
    <source>
        <strain evidence="13 14">CFSAN026843</strain>
    </source>
</reference>
<dbReference type="SUPFAM" id="SSF158544">
    <property type="entry name" value="GspK insert domain-like"/>
    <property type="match status" value="2"/>
</dbReference>
<name>A0A0B0VN38_ECOLX</name>
<dbReference type="InterPro" id="IPR049031">
    <property type="entry name" value="T2SSK_SAM-like_1st"/>
</dbReference>
<comment type="subcellular location">
    <subcellularLocation>
        <location evidence="1 10">Cell inner membrane</location>
    </subcellularLocation>
</comment>
<feature type="domain" description="T2SS protein K second SAM-like" evidence="11">
    <location>
        <begin position="215"/>
        <end position="276"/>
    </location>
</feature>
<keyword evidence="5 10" id="KW-0997">Cell inner membrane</keyword>
<dbReference type="Gene3D" id="3.30.1300.30">
    <property type="entry name" value="GSPII I/J protein-like"/>
    <property type="match status" value="1"/>
</dbReference>
<dbReference type="PIRSF" id="PIRSF002786">
    <property type="entry name" value="XcpX"/>
    <property type="match status" value="1"/>
</dbReference>
<feature type="domain" description="T2SS protein K first SAM-like" evidence="12">
    <location>
        <begin position="102"/>
        <end position="210"/>
    </location>
</feature>
<dbReference type="RefSeq" id="WP_000868202.1">
    <property type="nucleotide sequence ID" value="NZ_BFZV01000008.1"/>
</dbReference>
<proteinExistence type="inferred from homology"/>
<comment type="similarity">
    <text evidence="2 10">Belongs to the GSP K family.</text>
</comment>
<organism evidence="13 14">
    <name type="scientific">Escherichia coli</name>
    <dbReference type="NCBI Taxonomy" id="562"/>
    <lineage>
        <taxon>Bacteria</taxon>
        <taxon>Pseudomonadati</taxon>
        <taxon>Pseudomonadota</taxon>
        <taxon>Gammaproteobacteria</taxon>
        <taxon>Enterobacterales</taxon>
        <taxon>Enterobacteriaceae</taxon>
        <taxon>Escherichia</taxon>
    </lineage>
</organism>
<dbReference type="PANTHER" id="PTHR38831">
    <property type="entry name" value="TYPE II SECRETION SYSTEM PROTEIN K"/>
    <property type="match status" value="1"/>
</dbReference>
<dbReference type="InterPro" id="IPR038072">
    <property type="entry name" value="GspK_central_sf"/>
</dbReference>
<dbReference type="EMBL" id="LGZN01000013">
    <property type="protein sequence ID" value="KNF71163.1"/>
    <property type="molecule type" value="Genomic_DNA"/>
</dbReference>
<evidence type="ECO:0000256" key="3">
    <source>
        <dbReference type="ARBA" id="ARBA00022448"/>
    </source>
</evidence>
<evidence type="ECO:0000259" key="11">
    <source>
        <dbReference type="Pfam" id="PF03934"/>
    </source>
</evidence>
<dbReference type="NCBIfam" id="NF037980">
    <property type="entry name" value="T2SS_GspK"/>
    <property type="match status" value="1"/>
</dbReference>
<accession>A0A0B0VN38</accession>
<evidence type="ECO:0000256" key="10">
    <source>
        <dbReference type="PIRNR" id="PIRNR002786"/>
    </source>
</evidence>
<gene>
    <name evidence="13" type="ORF">WR15_04735</name>
</gene>
<dbReference type="Pfam" id="PF21687">
    <property type="entry name" value="T2SSK_1st"/>
    <property type="match status" value="1"/>
</dbReference>
<comment type="caution">
    <text evidence="13">The sequence shown here is derived from an EMBL/GenBank/DDBJ whole genome shotgun (WGS) entry which is preliminary data.</text>
</comment>
<dbReference type="GO" id="GO:0005886">
    <property type="term" value="C:plasma membrane"/>
    <property type="evidence" value="ECO:0007669"/>
    <property type="project" value="UniProtKB-SubCell"/>
</dbReference>
<evidence type="ECO:0000256" key="2">
    <source>
        <dbReference type="ARBA" id="ARBA00007246"/>
    </source>
</evidence>
<evidence type="ECO:0000313" key="13">
    <source>
        <dbReference type="EMBL" id="KNF71163.1"/>
    </source>
</evidence>
<evidence type="ECO:0000256" key="6">
    <source>
        <dbReference type="ARBA" id="ARBA00022692"/>
    </source>
</evidence>
<dbReference type="InterPro" id="IPR049179">
    <property type="entry name" value="T2SSK_SAM-like_2nd"/>
</dbReference>
<keyword evidence="3 10" id="KW-0813">Transport</keyword>
<keyword evidence="6" id="KW-0812">Transmembrane</keyword>
<keyword evidence="8" id="KW-1133">Transmembrane helix</keyword>
<dbReference type="Proteomes" id="UP000037564">
    <property type="component" value="Unassembled WGS sequence"/>
</dbReference>
<evidence type="ECO:0000313" key="14">
    <source>
        <dbReference type="Proteomes" id="UP000037564"/>
    </source>
</evidence>
<dbReference type="SUPFAM" id="SSF54523">
    <property type="entry name" value="Pili subunits"/>
    <property type="match status" value="1"/>
</dbReference>
<dbReference type="GO" id="GO:0009306">
    <property type="term" value="P:protein secretion"/>
    <property type="evidence" value="ECO:0007669"/>
    <property type="project" value="InterPro"/>
</dbReference>
<dbReference type="Gene3D" id="1.10.40.60">
    <property type="entry name" value="EpsJ-like"/>
    <property type="match status" value="2"/>
</dbReference>
<evidence type="ECO:0000256" key="5">
    <source>
        <dbReference type="ARBA" id="ARBA00022519"/>
    </source>
</evidence>
<evidence type="ECO:0000256" key="9">
    <source>
        <dbReference type="ARBA" id="ARBA00023136"/>
    </source>
</evidence>
<keyword evidence="9 10" id="KW-0472">Membrane</keyword>
<evidence type="ECO:0000256" key="7">
    <source>
        <dbReference type="ARBA" id="ARBA00022927"/>
    </source>
</evidence>
<evidence type="ECO:0000256" key="4">
    <source>
        <dbReference type="ARBA" id="ARBA00022475"/>
    </source>
</evidence>
<keyword evidence="4 10" id="KW-1003">Cell membrane</keyword>
<evidence type="ECO:0000256" key="8">
    <source>
        <dbReference type="ARBA" id="ARBA00022989"/>
    </source>
</evidence>
<dbReference type="PANTHER" id="PTHR38831:SF1">
    <property type="entry name" value="TYPE II SECRETION SYSTEM PROTEIN K-RELATED"/>
    <property type="match status" value="1"/>
</dbReference>
<keyword evidence="7" id="KW-0653">Protein transport</keyword>
<evidence type="ECO:0000259" key="12">
    <source>
        <dbReference type="Pfam" id="PF21687"/>
    </source>
</evidence>
<dbReference type="PATRIC" id="fig|562.7396.peg.712"/>
<dbReference type="InterPro" id="IPR005628">
    <property type="entry name" value="GspK"/>
</dbReference>
<protein>
    <recommendedName>
        <fullName evidence="10">Type II secretion system protein K</fullName>
    </recommendedName>
</protein>
<dbReference type="Pfam" id="PF03934">
    <property type="entry name" value="T2SSK"/>
    <property type="match status" value="1"/>
</dbReference>
<dbReference type="InterPro" id="IPR045584">
    <property type="entry name" value="Pilin-like"/>
</dbReference>